<dbReference type="KEGG" id="ppan:ESD82_08285"/>
<dbReference type="SUPFAM" id="SSF53335">
    <property type="entry name" value="S-adenosyl-L-methionine-dependent methyltransferases"/>
    <property type="match status" value="1"/>
</dbReference>
<dbReference type="EC" id="2.1.1.-" evidence="4"/>
<keyword evidence="6" id="KW-0614">Plasmid</keyword>
<keyword evidence="1" id="KW-0489">Methyltransferase</keyword>
<gene>
    <name evidence="6" type="ORF">ESD82_08285</name>
</gene>
<dbReference type="InterPro" id="IPR001091">
    <property type="entry name" value="RM_Methyltransferase"/>
</dbReference>
<proteinExistence type="inferred from homology"/>
<dbReference type="Pfam" id="PF01555">
    <property type="entry name" value="N6_N4_Mtase"/>
    <property type="match status" value="1"/>
</dbReference>
<dbReference type="Proteomes" id="UP000326453">
    <property type="component" value="Plasmid pPAN2"/>
</dbReference>
<organism evidence="6 7">
    <name type="scientific">Paracoccus pantotrophus</name>
    <name type="common">Thiosphaera pantotropha</name>
    <dbReference type="NCBI Taxonomy" id="82367"/>
    <lineage>
        <taxon>Bacteria</taxon>
        <taxon>Pseudomonadati</taxon>
        <taxon>Pseudomonadota</taxon>
        <taxon>Alphaproteobacteria</taxon>
        <taxon>Rhodobacterales</taxon>
        <taxon>Paracoccaceae</taxon>
        <taxon>Paracoccus</taxon>
    </lineage>
</organism>
<protein>
    <recommendedName>
        <fullName evidence="4">Methyltransferase</fullName>
        <ecNumber evidence="4">2.1.1.-</ecNumber>
    </recommendedName>
</protein>
<dbReference type="Gene3D" id="3.40.50.150">
    <property type="entry name" value="Vaccinia Virus protein VP39"/>
    <property type="match status" value="1"/>
</dbReference>
<feature type="domain" description="DNA methylase N-4/N-6" evidence="5">
    <location>
        <begin position="2"/>
        <end position="155"/>
    </location>
</feature>
<dbReference type="GO" id="GO:0009007">
    <property type="term" value="F:site-specific DNA-methyltransferase (adenine-specific) activity"/>
    <property type="evidence" value="ECO:0007669"/>
    <property type="project" value="UniProtKB-EC"/>
</dbReference>
<evidence type="ECO:0000259" key="5">
    <source>
        <dbReference type="Pfam" id="PF01555"/>
    </source>
</evidence>
<evidence type="ECO:0000313" key="6">
    <source>
        <dbReference type="EMBL" id="QFG36228.1"/>
    </source>
</evidence>
<dbReference type="AlphaFoldDB" id="A0AAE6NWR2"/>
<comment type="similarity">
    <text evidence="4">Belongs to the N(4)/N(6)-methyltransferase family.</text>
</comment>
<dbReference type="GO" id="GO:0032259">
    <property type="term" value="P:methylation"/>
    <property type="evidence" value="ECO:0007669"/>
    <property type="project" value="UniProtKB-KW"/>
</dbReference>
<dbReference type="InterPro" id="IPR002941">
    <property type="entry name" value="DNA_methylase_N4/N6"/>
</dbReference>
<sequence length="167" mass="18581">MVLQNRIAWIKSVIVGGRTHGHFKPLNSRRFLNRTYEEVLHGSLRGNLAVDRLAIGVTCQDKGNLSRWRHATADLRCAGNCWHIPYETVRNDAGKFHHPAAYPLELARRCLKLHGRQGLVLDPFAGSGTTLVAAKELGWRGTGIEIDEVYAETAKMRIAETEAAGEI</sequence>
<dbReference type="PRINTS" id="PR00508">
    <property type="entry name" value="S21N4MTFRASE"/>
</dbReference>
<keyword evidence="2" id="KW-0808">Transferase</keyword>
<evidence type="ECO:0000313" key="7">
    <source>
        <dbReference type="Proteomes" id="UP000326453"/>
    </source>
</evidence>
<dbReference type="REBASE" id="370328">
    <property type="entry name" value="M.Ppa2944ORF8285P"/>
</dbReference>
<dbReference type="CDD" id="cd02440">
    <property type="entry name" value="AdoMet_MTases"/>
    <property type="match status" value="1"/>
</dbReference>
<dbReference type="GO" id="GO:0003677">
    <property type="term" value="F:DNA binding"/>
    <property type="evidence" value="ECO:0007669"/>
    <property type="project" value="InterPro"/>
</dbReference>
<evidence type="ECO:0000256" key="2">
    <source>
        <dbReference type="ARBA" id="ARBA00022679"/>
    </source>
</evidence>
<evidence type="ECO:0000256" key="4">
    <source>
        <dbReference type="RuleBase" id="RU362026"/>
    </source>
</evidence>
<dbReference type="InterPro" id="IPR029063">
    <property type="entry name" value="SAM-dependent_MTases_sf"/>
</dbReference>
<reference evidence="6 7" key="1">
    <citation type="submission" date="2019-01" db="EMBL/GenBank/DDBJ databases">
        <title>Complete Genome Sequence and Annotation of the Paracoccus pantotrophus type strain DSM 2944.</title>
        <authorList>
            <person name="Bockwoldt J.A."/>
            <person name="Zimmermann M."/>
            <person name="Tiso T."/>
            <person name="Blank L.M."/>
        </authorList>
    </citation>
    <scope>NUCLEOTIDE SEQUENCE [LARGE SCALE GENOMIC DNA]</scope>
    <source>
        <strain evidence="6 7">DSM 2944</strain>
        <plasmid evidence="7">ppan2</plasmid>
    </source>
</reference>
<dbReference type="GO" id="GO:0008170">
    <property type="term" value="F:N-methyltransferase activity"/>
    <property type="evidence" value="ECO:0007669"/>
    <property type="project" value="InterPro"/>
</dbReference>
<geneLocation type="plasmid" evidence="7">
    <name>ppan2</name>
</geneLocation>
<comment type="catalytic activity">
    <reaction evidence="3">
        <text>a 2'-deoxyadenosine in DNA + S-adenosyl-L-methionine = an N(6)-methyl-2'-deoxyadenosine in DNA + S-adenosyl-L-homocysteine + H(+)</text>
        <dbReference type="Rhea" id="RHEA:15197"/>
        <dbReference type="Rhea" id="RHEA-COMP:12418"/>
        <dbReference type="Rhea" id="RHEA-COMP:12419"/>
        <dbReference type="ChEBI" id="CHEBI:15378"/>
        <dbReference type="ChEBI" id="CHEBI:57856"/>
        <dbReference type="ChEBI" id="CHEBI:59789"/>
        <dbReference type="ChEBI" id="CHEBI:90615"/>
        <dbReference type="ChEBI" id="CHEBI:90616"/>
        <dbReference type="EC" id="2.1.1.72"/>
    </reaction>
</comment>
<name>A0AAE6NWR2_PARPN</name>
<evidence type="ECO:0000256" key="3">
    <source>
        <dbReference type="ARBA" id="ARBA00047942"/>
    </source>
</evidence>
<evidence type="ECO:0000256" key="1">
    <source>
        <dbReference type="ARBA" id="ARBA00022603"/>
    </source>
</evidence>
<accession>A0AAE6NWR2</accession>
<dbReference type="EMBL" id="CP044425">
    <property type="protein sequence ID" value="QFG36228.1"/>
    <property type="molecule type" value="Genomic_DNA"/>
</dbReference>